<dbReference type="GO" id="GO:0005576">
    <property type="term" value="C:extracellular region"/>
    <property type="evidence" value="ECO:0007669"/>
    <property type="project" value="UniProtKB-SubCell"/>
</dbReference>
<comment type="function">
    <text evidence="1">Could be a virulence factor.</text>
</comment>
<reference evidence="7 8" key="1">
    <citation type="journal article" date="2011" name="J. Bacteriol.">
        <title>Complete genome sequences of the chemolithoautotrophic Oligotropha carboxidovorans strains OM4 and OM5.</title>
        <authorList>
            <person name="Volland S."/>
            <person name="Rachinger M."/>
            <person name="Strittmatter A."/>
            <person name="Daniel R."/>
            <person name="Gottschalk G."/>
            <person name="Meyer O."/>
        </authorList>
    </citation>
    <scope>NUCLEOTIDE SEQUENCE [LARGE SCALE GENOMIC DNA]</scope>
    <source>
        <strain evidence="8">ATCC 49405 / DSM 1227 / KCTC 32145 / OM5</strain>
        <plasmid evidence="7">pOC167</plasmid>
    </source>
</reference>
<evidence type="ECO:0000256" key="2">
    <source>
        <dbReference type="ARBA" id="ARBA00004613"/>
    </source>
</evidence>
<dbReference type="CDD" id="cd00138">
    <property type="entry name" value="PLDc_SF"/>
    <property type="match status" value="1"/>
</dbReference>
<keyword evidence="7" id="KW-0614">Plasmid</keyword>
<dbReference type="AlphaFoldDB" id="F8C1N9"/>
<evidence type="ECO:0000256" key="4">
    <source>
        <dbReference type="ARBA" id="ARBA00022525"/>
    </source>
</evidence>
<protein>
    <recommendedName>
        <fullName evidence="3">Phospholipase D</fullName>
    </recommendedName>
    <alternativeName>
        <fullName evidence="5">Choline phosphatase</fullName>
    </alternativeName>
</protein>
<evidence type="ECO:0000259" key="6">
    <source>
        <dbReference type="PROSITE" id="PS50035"/>
    </source>
</evidence>
<dbReference type="InterPro" id="IPR025202">
    <property type="entry name" value="PLD-like_dom"/>
</dbReference>
<evidence type="ECO:0000256" key="5">
    <source>
        <dbReference type="ARBA" id="ARBA00029594"/>
    </source>
</evidence>
<dbReference type="InterPro" id="IPR001736">
    <property type="entry name" value="PLipase_D/transphosphatidylase"/>
</dbReference>
<evidence type="ECO:0000313" key="8">
    <source>
        <dbReference type="Proteomes" id="UP000007730"/>
    </source>
</evidence>
<organism evidence="7 8">
    <name type="scientific">Afipia carboxidovorans (strain ATCC 49405 / DSM 1227 / KCTC 32145 / OM5)</name>
    <name type="common">Oligotropha carboxidovorans</name>
    <dbReference type="NCBI Taxonomy" id="504832"/>
    <lineage>
        <taxon>Bacteria</taxon>
        <taxon>Pseudomonadati</taxon>
        <taxon>Pseudomonadota</taxon>
        <taxon>Alphaproteobacteria</taxon>
        <taxon>Hyphomicrobiales</taxon>
        <taxon>Nitrobacteraceae</taxon>
        <taxon>Afipia</taxon>
    </lineage>
</organism>
<accession>F8C1N9</accession>
<dbReference type="HOGENOM" id="CLU_962571_0_0_5"/>
<evidence type="ECO:0000256" key="1">
    <source>
        <dbReference type="ARBA" id="ARBA00003145"/>
    </source>
</evidence>
<keyword evidence="4" id="KW-0964">Secreted</keyword>
<dbReference type="Proteomes" id="UP000007730">
    <property type="component" value="Plasmid pOC167"/>
</dbReference>
<dbReference type="eggNOG" id="COG1502">
    <property type="taxonomic scope" value="Bacteria"/>
</dbReference>
<dbReference type="Gene3D" id="3.30.870.10">
    <property type="entry name" value="Endonuclease Chain A"/>
    <property type="match status" value="1"/>
</dbReference>
<dbReference type="EMBL" id="CP002828">
    <property type="protein sequence ID" value="AEI08354.1"/>
    <property type="molecule type" value="Genomic_DNA"/>
</dbReference>
<evidence type="ECO:0000313" key="7">
    <source>
        <dbReference type="EMBL" id="AEI08354.1"/>
    </source>
</evidence>
<keyword evidence="8" id="KW-1185">Reference proteome</keyword>
<dbReference type="SUPFAM" id="SSF56024">
    <property type="entry name" value="Phospholipase D/nuclease"/>
    <property type="match status" value="1"/>
</dbReference>
<dbReference type="GO" id="GO:0006793">
    <property type="term" value="P:phosphorus metabolic process"/>
    <property type="evidence" value="ECO:0007669"/>
    <property type="project" value="UniProtKB-ARBA"/>
</dbReference>
<dbReference type="Pfam" id="PF13091">
    <property type="entry name" value="PLDc_2"/>
    <property type="match status" value="1"/>
</dbReference>
<feature type="domain" description="PLD phosphodiesterase" evidence="6">
    <location>
        <begin position="226"/>
        <end position="253"/>
    </location>
</feature>
<dbReference type="OrthoDB" id="8256204at2"/>
<proteinExistence type="predicted"/>
<dbReference type="GO" id="GO:0003824">
    <property type="term" value="F:catalytic activity"/>
    <property type="evidence" value="ECO:0007669"/>
    <property type="project" value="InterPro"/>
</dbReference>
<gene>
    <name evidence="7" type="ordered locus">OCA5_pOC16701580</name>
</gene>
<name>F8C1N9_AFIC5</name>
<dbReference type="KEGG" id="ocg:OCA5_pOC16701580"/>
<geneLocation type="plasmid" evidence="7 8">
    <name>pOC167</name>
</geneLocation>
<comment type="subcellular location">
    <subcellularLocation>
        <location evidence="2">Secreted</location>
    </subcellularLocation>
</comment>
<sequence>MKMPELLNDRRFDALIGELYPLATQAARIIAHLADSTDAIGRSDRDLAARLGGVSAEHVAIVRRALIENGLATRSSFATRLHSEPSELVALAEHLQGVAAYLRVHKDRDEVRLVLTEPGLKSALRRAIDDAQALPPIVFQTTDAFFNLARGARQELVILSPFLDPQGVALLLELFSLCRPGVRRVLISRPLAESQCGDAFKPRAADFRRLNVSVIEYALPSSLPSGRETFHAKVVLIDDSEFYVGSSNFMGSALERSFECGVFIRGETARQMRSVLLAVRAVGVPVLDY</sequence>
<dbReference type="PROSITE" id="PS50035">
    <property type="entry name" value="PLD"/>
    <property type="match status" value="1"/>
</dbReference>
<evidence type="ECO:0000256" key="3">
    <source>
        <dbReference type="ARBA" id="ARBA00018392"/>
    </source>
</evidence>